<evidence type="ECO:0000256" key="3">
    <source>
        <dbReference type="ARBA" id="ARBA00022475"/>
    </source>
</evidence>
<feature type="domain" description="YetF C-terminal" evidence="8">
    <location>
        <begin position="64"/>
        <end position="133"/>
    </location>
</feature>
<feature type="transmembrane region" description="Helical" evidence="7">
    <location>
        <begin position="12"/>
        <end position="36"/>
    </location>
</feature>
<proteinExistence type="inferred from homology"/>
<gene>
    <name evidence="9" type="ORF">LCGC14_1292200</name>
</gene>
<dbReference type="Pfam" id="PF04239">
    <property type="entry name" value="DUF421"/>
    <property type="match status" value="1"/>
</dbReference>
<evidence type="ECO:0000256" key="2">
    <source>
        <dbReference type="ARBA" id="ARBA00006448"/>
    </source>
</evidence>
<feature type="transmembrane region" description="Helical" evidence="7">
    <location>
        <begin position="42"/>
        <end position="62"/>
    </location>
</feature>
<protein>
    <recommendedName>
        <fullName evidence="8">YetF C-terminal domain-containing protein</fullName>
    </recommendedName>
</protein>
<dbReference type="PANTHER" id="PTHR34582">
    <property type="entry name" value="UPF0702 TRANSMEMBRANE PROTEIN YCAP"/>
    <property type="match status" value="1"/>
</dbReference>
<dbReference type="InterPro" id="IPR023090">
    <property type="entry name" value="UPF0702_alpha/beta_dom_sf"/>
</dbReference>
<evidence type="ECO:0000256" key="6">
    <source>
        <dbReference type="ARBA" id="ARBA00023136"/>
    </source>
</evidence>
<dbReference type="InterPro" id="IPR007353">
    <property type="entry name" value="DUF421"/>
</dbReference>
<dbReference type="PANTHER" id="PTHR34582:SF6">
    <property type="entry name" value="UPF0702 TRANSMEMBRANE PROTEIN YCAP"/>
    <property type="match status" value="1"/>
</dbReference>
<dbReference type="EMBL" id="LAZR01007460">
    <property type="protein sequence ID" value="KKM85120.1"/>
    <property type="molecule type" value="Genomic_DNA"/>
</dbReference>
<dbReference type="Gene3D" id="3.30.240.20">
    <property type="entry name" value="bsu07140 like domains"/>
    <property type="match status" value="1"/>
</dbReference>
<keyword evidence="4 7" id="KW-0812">Transmembrane</keyword>
<keyword evidence="5 7" id="KW-1133">Transmembrane helix</keyword>
<name>A0A0F9N8J5_9ZZZZ</name>
<accession>A0A0F9N8J5</accession>
<evidence type="ECO:0000256" key="4">
    <source>
        <dbReference type="ARBA" id="ARBA00022692"/>
    </source>
</evidence>
<evidence type="ECO:0000256" key="1">
    <source>
        <dbReference type="ARBA" id="ARBA00004651"/>
    </source>
</evidence>
<dbReference type="GO" id="GO:0005886">
    <property type="term" value="C:plasma membrane"/>
    <property type="evidence" value="ECO:0007669"/>
    <property type="project" value="UniProtKB-SubCell"/>
</dbReference>
<comment type="subcellular location">
    <subcellularLocation>
        <location evidence="1">Cell membrane</location>
        <topology evidence="1">Multi-pass membrane protein</topology>
    </subcellularLocation>
</comment>
<evidence type="ECO:0000313" key="9">
    <source>
        <dbReference type="EMBL" id="KKM85120.1"/>
    </source>
</evidence>
<keyword evidence="3" id="KW-1003">Cell membrane</keyword>
<comment type="caution">
    <text evidence="9">The sequence shown here is derived from an EMBL/GenBank/DDBJ whole genome shotgun (WGS) entry which is preliminary data.</text>
</comment>
<evidence type="ECO:0000259" key="8">
    <source>
        <dbReference type="Pfam" id="PF04239"/>
    </source>
</evidence>
<evidence type="ECO:0000256" key="5">
    <source>
        <dbReference type="ARBA" id="ARBA00022989"/>
    </source>
</evidence>
<reference evidence="9" key="1">
    <citation type="journal article" date="2015" name="Nature">
        <title>Complex archaea that bridge the gap between prokaryotes and eukaryotes.</title>
        <authorList>
            <person name="Spang A."/>
            <person name="Saw J.H."/>
            <person name="Jorgensen S.L."/>
            <person name="Zaremba-Niedzwiedzka K."/>
            <person name="Martijn J."/>
            <person name="Lind A.E."/>
            <person name="van Eijk R."/>
            <person name="Schleper C."/>
            <person name="Guy L."/>
            <person name="Ettema T.J."/>
        </authorList>
    </citation>
    <scope>NUCLEOTIDE SEQUENCE</scope>
</reference>
<dbReference type="AlphaFoldDB" id="A0A0F9N8J5"/>
<evidence type="ECO:0000256" key="7">
    <source>
        <dbReference type="SAM" id="Phobius"/>
    </source>
</evidence>
<comment type="similarity">
    <text evidence="2">Belongs to the UPF0702 family.</text>
</comment>
<sequence length="148" mass="16514">MPIGKSRFNGRVGNLGLFFDFAMTVAIGSIIASTLLSATVSMIEGIIGLTIVYVLQISAALFRRIDWVQNLMDNSPLLLMEGNEILEDNLRKARVTKSDLRSKLREANVTRLDQVKSVIFETTGDISVLHKEDNLPVEPWLLEDVLIK</sequence>
<organism evidence="9">
    <name type="scientific">marine sediment metagenome</name>
    <dbReference type="NCBI Taxonomy" id="412755"/>
    <lineage>
        <taxon>unclassified sequences</taxon>
        <taxon>metagenomes</taxon>
        <taxon>ecological metagenomes</taxon>
    </lineage>
</organism>
<keyword evidence="6 7" id="KW-0472">Membrane</keyword>